<accession>A0AA40U5I9</accession>
<dbReference type="Proteomes" id="UP000054301">
    <property type="component" value="Unassembled WGS sequence"/>
</dbReference>
<gene>
    <name evidence="2" type="ORF">cpL1_0564</name>
</gene>
<dbReference type="EMBL" id="LFRH01000003">
    <property type="protein sequence ID" value="KTF28529.1"/>
    <property type="molecule type" value="Genomic_DNA"/>
</dbReference>
<proteinExistence type="predicted"/>
<evidence type="ECO:0000313" key="2">
    <source>
        <dbReference type="EMBL" id="KTF28529.1"/>
    </source>
</evidence>
<dbReference type="RefSeq" id="WP_021756495.1">
    <property type="nucleotide sequence ID" value="NZ_CP080401.1"/>
</dbReference>
<dbReference type="InterPro" id="IPR022565">
    <property type="entry name" value="DUF2608"/>
</dbReference>
<reference evidence="2 3" key="1">
    <citation type="submission" date="2015-06" db="EMBL/GenBank/DDBJ databases">
        <title>More than comparative genomics: Whole genome sequencing reveals elusive C. pecorum plasmid and re-evaluates genetic differences and phylogenetic relationships between C. pecorum from pig, cattle, sheep and koala hosts.</title>
        <authorList>
            <person name="Jelocnik M."/>
            <person name="Bachmann N.L."/>
            <person name="Kaltenboeck B."/>
            <person name="Waugh C."/>
            <person name="Woolford L."/>
            <person name="Speight N."/>
            <person name="Gillett A."/>
            <person name="Higgins D."/>
            <person name="Flanagan C."/>
            <person name="Myers G."/>
            <person name="Timms P."/>
            <person name="Polkinghorne A."/>
        </authorList>
    </citation>
    <scope>NUCLEOTIDE SEQUENCE [LARGE SCALE GENOMIC DNA]</scope>
    <source>
        <strain evidence="2 3">L1</strain>
    </source>
</reference>
<organism evidence="2 3">
    <name type="scientific">Chlamydia pecorum</name>
    <dbReference type="NCBI Taxonomy" id="85991"/>
    <lineage>
        <taxon>Bacteria</taxon>
        <taxon>Pseudomonadati</taxon>
        <taxon>Chlamydiota</taxon>
        <taxon>Chlamydiia</taxon>
        <taxon>Chlamydiales</taxon>
        <taxon>Chlamydiaceae</taxon>
        <taxon>Chlamydia/Chlamydophila group</taxon>
        <taxon>Chlamydia</taxon>
    </lineage>
</organism>
<comment type="caution">
    <text evidence="2">The sequence shown here is derived from an EMBL/GenBank/DDBJ whole genome shotgun (WGS) entry which is preliminary data.</text>
</comment>
<name>A0AA40U5I9_9CHLA</name>
<evidence type="ECO:0000313" key="3">
    <source>
        <dbReference type="Proteomes" id="UP000054301"/>
    </source>
</evidence>
<dbReference type="AlphaFoldDB" id="A0AA40U5I9"/>
<protein>
    <submittedName>
        <fullName evidence="2">Uncharacterized protein</fullName>
    </submittedName>
</protein>
<sequence>MKIKDIFLMFACVKSLQLCVAVAFLGGRVFFPGHLDAAPIKKKTARVPVNIVSSFSDVLQALKKERNPSEILVCIDVDRALVQHPYLGSPAWAERRFRHHVQSSLSEEKSQERVEEELVAVDTFKVRKCVEVSLPEAFAGLASSSCKLLGVSSCKARAALALAETLALQGMDFVSGSPFYTDVFLRGSAPSATPFVYRGILFCCGLSLGGTLLELFAHEGVWPQKVIFVSDNPDLLKAIGHACMKQGMDFLGLVYYPATENMFSYMPPYSSAAELQERQALTLLSEEIALKALSL</sequence>
<evidence type="ECO:0000256" key="1">
    <source>
        <dbReference type="ARBA" id="ARBA00022729"/>
    </source>
</evidence>
<dbReference type="GeneID" id="99718640"/>
<dbReference type="Pfam" id="PF11019">
    <property type="entry name" value="DUF2608"/>
    <property type="match status" value="1"/>
</dbReference>
<keyword evidence="1" id="KW-0732">Signal</keyword>